<dbReference type="PRINTS" id="PR01775">
    <property type="entry name" value="GLFROXRDTASE"/>
</dbReference>
<protein>
    <submittedName>
        <fullName evidence="3">Dehydrogenase</fullName>
    </submittedName>
</protein>
<dbReference type="Gene3D" id="3.40.50.720">
    <property type="entry name" value="NAD(P)-binding Rossmann-like Domain"/>
    <property type="match status" value="1"/>
</dbReference>
<gene>
    <name evidence="3" type="ORF">J3R75_000289</name>
</gene>
<dbReference type="PANTHER" id="PTHR43249:SF1">
    <property type="entry name" value="D-GLUCOSIDE 3-DEHYDROGENASE"/>
    <property type="match status" value="1"/>
</dbReference>
<dbReference type="InterPro" id="IPR055170">
    <property type="entry name" value="GFO_IDH_MocA-like_dom"/>
</dbReference>
<dbReference type="Pfam" id="PF01408">
    <property type="entry name" value="GFO_IDH_MocA"/>
    <property type="match status" value="1"/>
</dbReference>
<dbReference type="GO" id="GO:0000166">
    <property type="term" value="F:nucleotide binding"/>
    <property type="evidence" value="ECO:0007669"/>
    <property type="project" value="InterPro"/>
</dbReference>
<dbReference type="Pfam" id="PF22725">
    <property type="entry name" value="GFO_IDH_MocA_C3"/>
    <property type="match status" value="1"/>
</dbReference>
<dbReference type="PANTHER" id="PTHR43249">
    <property type="entry name" value="UDP-N-ACETYL-2-AMINO-2-DEOXY-D-GLUCURONATE OXIDASE"/>
    <property type="match status" value="1"/>
</dbReference>
<proteinExistence type="predicted"/>
<comment type="caution">
    <text evidence="3">The sequence shown here is derived from an EMBL/GenBank/DDBJ whole genome shotgun (WGS) entry which is preliminary data.</text>
</comment>
<dbReference type="SUPFAM" id="SSF55347">
    <property type="entry name" value="Glyceraldehyde-3-phosphate dehydrogenase-like, C-terminal domain"/>
    <property type="match status" value="1"/>
</dbReference>
<dbReference type="InterPro" id="IPR052515">
    <property type="entry name" value="Gfo/Idh/MocA_Oxidoreductase"/>
</dbReference>
<keyword evidence="4" id="KW-1185">Reference proteome</keyword>
<feature type="domain" description="Gfo/Idh/MocA-like oxidoreductase N-terminal" evidence="1">
    <location>
        <begin position="23"/>
        <end position="141"/>
    </location>
</feature>
<dbReference type="Gene3D" id="3.30.360.10">
    <property type="entry name" value="Dihydrodipicolinate Reductase, domain 2"/>
    <property type="match status" value="1"/>
</dbReference>
<name>A0AAE3VCY9_9BACT</name>
<evidence type="ECO:0000313" key="3">
    <source>
        <dbReference type="EMBL" id="MDQ0288182.1"/>
    </source>
</evidence>
<reference evidence="3" key="1">
    <citation type="submission" date="2023-07" db="EMBL/GenBank/DDBJ databases">
        <title>Genomic Encyclopedia of Type Strains, Phase IV (KMG-IV): sequencing the most valuable type-strain genomes for metagenomic binning, comparative biology and taxonomic classification.</title>
        <authorList>
            <person name="Goeker M."/>
        </authorList>
    </citation>
    <scope>NUCLEOTIDE SEQUENCE</scope>
    <source>
        <strain evidence="3">DSM 24202</strain>
    </source>
</reference>
<evidence type="ECO:0000313" key="4">
    <source>
        <dbReference type="Proteomes" id="UP001238163"/>
    </source>
</evidence>
<dbReference type="RefSeq" id="WP_307259439.1">
    <property type="nucleotide sequence ID" value="NZ_JAUSVL010000001.1"/>
</dbReference>
<accession>A0AAE3VCY9</accession>
<dbReference type="InterPro" id="IPR008354">
    <property type="entry name" value="Glc-Fru_OxRdtase_bac"/>
</dbReference>
<evidence type="ECO:0000259" key="1">
    <source>
        <dbReference type="Pfam" id="PF01408"/>
    </source>
</evidence>
<evidence type="ECO:0000259" key="2">
    <source>
        <dbReference type="Pfam" id="PF22725"/>
    </source>
</evidence>
<dbReference type="SUPFAM" id="SSF51735">
    <property type="entry name" value="NAD(P)-binding Rossmann-fold domains"/>
    <property type="match status" value="1"/>
</dbReference>
<organism evidence="3 4">
    <name type="scientific">Oligosphaera ethanolica</name>
    <dbReference type="NCBI Taxonomy" id="760260"/>
    <lineage>
        <taxon>Bacteria</taxon>
        <taxon>Pseudomonadati</taxon>
        <taxon>Lentisphaerota</taxon>
        <taxon>Oligosphaeria</taxon>
        <taxon>Oligosphaerales</taxon>
        <taxon>Oligosphaeraceae</taxon>
        <taxon>Oligosphaera</taxon>
    </lineage>
</organism>
<sequence length="368" mass="40184">MSNNAVGTESFATEEKREVGKKLRWAIVGCGGISTTHLDAIKQIPEIEVVAGCDIKPDRLKLMNEKYGIQATYEKWDDLLAEIKPDVVDVCTPNGVHMPAAVAALNAGCNVITEKPMAMSPAECQMMVDAAKKNGKLLCTGFQYRYHPSCEMFKRAMAAGDIGDILFVKCRALRRRGIPNWGVFGQKELQGGGPMIDIGVHVMESAHYCMGEPKPVSASGNCWTYIGDKPSEVTSMWPNWDWKTFTVEDLAIGQIRFDTGALMQVEASFSAHIEKDVWNFEIMGTKGGFNWETSTLFTDHAGTMINSKAAFLPGTQFNSLFVAKLKNFADACLTGSPLRAPGESGMAVQKMIDGIYRSAAAGKEVTID</sequence>
<dbReference type="Proteomes" id="UP001238163">
    <property type="component" value="Unassembled WGS sequence"/>
</dbReference>
<feature type="domain" description="GFO/IDH/MocA-like oxidoreductase" evidence="2">
    <location>
        <begin position="154"/>
        <end position="289"/>
    </location>
</feature>
<dbReference type="InterPro" id="IPR036291">
    <property type="entry name" value="NAD(P)-bd_dom_sf"/>
</dbReference>
<dbReference type="AlphaFoldDB" id="A0AAE3VCY9"/>
<dbReference type="EMBL" id="JAUSVL010000001">
    <property type="protein sequence ID" value="MDQ0288182.1"/>
    <property type="molecule type" value="Genomic_DNA"/>
</dbReference>
<dbReference type="InterPro" id="IPR000683">
    <property type="entry name" value="Gfo/Idh/MocA-like_OxRdtase_N"/>
</dbReference>